<dbReference type="GO" id="GO:0005125">
    <property type="term" value="F:cytokine activity"/>
    <property type="evidence" value="ECO:0007669"/>
    <property type="project" value="InterPro"/>
</dbReference>
<evidence type="ECO:0000259" key="6">
    <source>
        <dbReference type="Pfam" id="PF20806"/>
    </source>
</evidence>
<name>A0AAV6RJS2_SOLSE</name>
<accession>A0AAV6RJS2</accession>
<dbReference type="PROSITE" id="PS51470">
    <property type="entry name" value="FG_GAP"/>
    <property type="match status" value="4"/>
</dbReference>
<keyword evidence="2" id="KW-1133">Transmembrane helix</keyword>
<dbReference type="GO" id="GO:0007160">
    <property type="term" value="P:cell-matrix adhesion"/>
    <property type="evidence" value="ECO:0007669"/>
    <property type="project" value="TreeGrafter"/>
</dbReference>
<dbReference type="InterPro" id="IPR030474">
    <property type="entry name" value="IL-6/GCSF/MGF"/>
</dbReference>
<evidence type="ECO:0000259" key="4">
    <source>
        <dbReference type="Pfam" id="PF08441"/>
    </source>
</evidence>
<evidence type="ECO:0000256" key="2">
    <source>
        <dbReference type="SAM" id="Phobius"/>
    </source>
</evidence>
<feature type="chain" id="PRO_5043697742" evidence="3">
    <location>
        <begin position="26"/>
        <end position="1257"/>
    </location>
</feature>
<dbReference type="Pfam" id="PF08441">
    <property type="entry name" value="Integrin_A_Ig_1"/>
    <property type="match status" value="1"/>
</dbReference>
<dbReference type="InterPro" id="IPR013519">
    <property type="entry name" value="Int_alpha_beta-p"/>
</dbReference>
<comment type="caution">
    <text evidence="7">The sequence shown here is derived from an EMBL/GenBank/DDBJ whole genome shotgun (WGS) entry which is preliminary data.</text>
</comment>
<dbReference type="Proteomes" id="UP000693946">
    <property type="component" value="Linkage Group LG19"/>
</dbReference>
<feature type="repeat" description="FG-GAP" evidence="1">
    <location>
        <begin position="510"/>
        <end position="569"/>
    </location>
</feature>
<evidence type="ECO:0000259" key="5">
    <source>
        <dbReference type="Pfam" id="PF20805"/>
    </source>
</evidence>
<keyword evidence="3" id="KW-0732">Signal</keyword>
<dbReference type="Pfam" id="PF20805">
    <property type="entry name" value="Integrin_A_Ig_2"/>
    <property type="match status" value="1"/>
</dbReference>
<dbReference type="GO" id="GO:0007229">
    <property type="term" value="P:integrin-mediated signaling pathway"/>
    <property type="evidence" value="ECO:0007669"/>
    <property type="project" value="UniProtKB-KW"/>
</dbReference>
<evidence type="ECO:0000313" key="7">
    <source>
        <dbReference type="EMBL" id="KAG7505409.1"/>
    </source>
</evidence>
<feature type="repeat" description="FG-GAP" evidence="1">
    <location>
        <begin position="247"/>
        <end position="314"/>
    </location>
</feature>
<dbReference type="GO" id="GO:0033627">
    <property type="term" value="P:cell adhesion mediated by integrin"/>
    <property type="evidence" value="ECO:0007669"/>
    <property type="project" value="TreeGrafter"/>
</dbReference>
<dbReference type="PANTHER" id="PTHR23220">
    <property type="entry name" value="INTEGRIN ALPHA"/>
    <property type="match status" value="1"/>
</dbReference>
<dbReference type="PANTHER" id="PTHR23220:SF89">
    <property type="entry name" value="INTEGRIN ALPHA-3"/>
    <property type="match status" value="1"/>
</dbReference>
<sequence>MTAGNKSVPVIVLLLYFLFPLLVQLAPVSPGNQTPVSPGNQTPTPFKEAAERAKALVEKILRDLPSVHASTVNTPGLTFDPSSQTAHLQIMVMSLGIPAVPVLKPLSQRFTLDMCLSRMSAGGLLYQGLLGVLADRVDGLMDLQSDLRDLLTHIHKMKEVSQLGVDSQDQDQSLDLASRLHGNYEVQVAVHVTLTQLRSFCHDLIRSLRAVATYRLHAVGACVHFDGFRCVCVVSVCVCVCVCVAFNLDTSFPLLKTGRHRTLFGLSVALHQDLRTDSLLLLVGAPREKAEPGVPANQTGGVYSCPVSTDQSECSRIKLIDPEVNLSEDLIEDMWLGVTVASQAPPGGRVLVCGHRFVKLYGPLGIRQMIGRCYLRGNDLWYDDTDMNWQNPEQPCSHLGDIRAEVMCNAGISASITQNEVIIGSPGSYEWQGNVHVSWLNPDDVFDSQKSSFTNMNHRSIYIGYSVTQSHHLLSENEVTIVTGAPKDSKHDARGSVLLAVKRSNQLISQLTLRGEQTGSYFGNAVATSDFNNDGWDDLLVGAPFYFHRQQEVGGAVYVYMNSGGRISPEPSVILRGPAGSAFGMSVTAAGDLNQDGFQDFAVGAPFHETGSVMIWVGSKDGVSTEPSQVIRGSSVSPRFRTFGFSLSSGLDVDGNKYPDLLIGSLDDTVALLRTRPVVHLSKTLRVFPNIVDSNVCDFCIQVEVCFAYIFSTGEKSDRDNVTVSFTVAADITSLKPRLHFHDNGHSTYSAFLSMSKKLCQTIRVGLLSPVRDKVKPLVFSLDASLHENLPKRRSPLHDLKHFPVLSHTPHPIRTQIQIQKTCGSDNHCHSNLQMTAQFTDEDQKPFSRVNVSQLLQNNFTVTRLLLEVNISNLQSPGRPAEDAHAATLNISFPPSLLYSGVRTKGEMMTSSVKCSVKHRVLVCELGNPFRSQQKVQVWIIFQFDMSVDTTEIQTELQLSTLSEQSLSPVLVSVLVNHWLLTSLSLISSPGPTSFSGHVMDENLGALLLFIFQVHVQGPSLGRLGNLEVEFHWPWALFNGKRLLYLTEVQVQGARCDPPDTVAMLLEEGKDRGRWSLEEEPVLHLYAHRKKAYILDCVQGAKCVTFVCPLTDMKNSATLTVRARLWSTTMMEDFIDAESVVVRGRATLKLHTNTTNIKMEPHSVDIEVHIYPDLGRQVDFSAPWWLVVVSVMVGVSLLAVICLLLWKCGFFVRHTVALHQGRIMGKQQQHKDADGFLIQGHAPSPPKHWLTSWTETR</sequence>
<evidence type="ECO:0000256" key="1">
    <source>
        <dbReference type="PROSITE-ProRule" id="PRU00803"/>
    </source>
</evidence>
<evidence type="ECO:0000256" key="3">
    <source>
        <dbReference type="SAM" id="SignalP"/>
    </source>
</evidence>
<dbReference type="AlphaFoldDB" id="A0AAV6RJS2"/>
<dbReference type="InterPro" id="IPR018184">
    <property type="entry name" value="Integrin_alpha_C_CS"/>
</dbReference>
<dbReference type="GO" id="GO:0050900">
    <property type="term" value="P:leukocyte migration"/>
    <property type="evidence" value="ECO:0007669"/>
    <property type="project" value="TreeGrafter"/>
</dbReference>
<dbReference type="GO" id="GO:0005576">
    <property type="term" value="C:extracellular region"/>
    <property type="evidence" value="ECO:0007669"/>
    <property type="project" value="InterPro"/>
</dbReference>
<dbReference type="InterPro" id="IPR048285">
    <property type="entry name" value="Integrin_alpha_Ig-like_2"/>
</dbReference>
<dbReference type="InterPro" id="IPR013649">
    <property type="entry name" value="Integrin_alpha_Ig-like_1"/>
</dbReference>
<dbReference type="Pfam" id="PF20806">
    <property type="entry name" value="Integrin_A_Ig_3"/>
    <property type="match status" value="1"/>
</dbReference>
<keyword evidence="7" id="KW-0401">Integrin</keyword>
<dbReference type="InterPro" id="IPR013517">
    <property type="entry name" value="FG-GAP"/>
</dbReference>
<feature type="repeat" description="FG-GAP" evidence="1">
    <location>
        <begin position="570"/>
        <end position="625"/>
    </location>
</feature>
<dbReference type="GO" id="GO:0005178">
    <property type="term" value="F:integrin binding"/>
    <property type="evidence" value="ECO:0007669"/>
    <property type="project" value="TreeGrafter"/>
</dbReference>
<feature type="domain" description="Integrin alpha third immunoglobulin-like" evidence="6">
    <location>
        <begin position="1000"/>
        <end position="1172"/>
    </location>
</feature>
<protein>
    <submittedName>
        <fullName evidence="7">Integrin alpha-3-like isoform X1</fullName>
    </submittedName>
</protein>
<dbReference type="EMBL" id="JAGKHQ010000011">
    <property type="protein sequence ID" value="KAG7505409.1"/>
    <property type="molecule type" value="Genomic_DNA"/>
</dbReference>
<feature type="transmembrane region" description="Helical" evidence="2">
    <location>
        <begin position="1184"/>
        <end position="1206"/>
    </location>
</feature>
<proteinExistence type="predicted"/>
<evidence type="ECO:0000313" key="8">
    <source>
        <dbReference type="Proteomes" id="UP000693946"/>
    </source>
</evidence>
<gene>
    <name evidence="7" type="ORF">JOB18_030775</name>
</gene>
<feature type="domain" description="Integrin alpha first immunoglubulin-like" evidence="4">
    <location>
        <begin position="675"/>
        <end position="821"/>
    </location>
</feature>
<feature type="domain" description="Integrin alpha second immunoglobulin-like" evidence="5">
    <location>
        <begin position="823"/>
        <end position="974"/>
    </location>
</feature>
<feature type="repeat" description="FG-GAP" evidence="1">
    <location>
        <begin position="629"/>
        <end position="690"/>
    </location>
</feature>
<dbReference type="Pfam" id="PF01839">
    <property type="entry name" value="FG-GAP"/>
    <property type="match status" value="2"/>
</dbReference>
<keyword evidence="2" id="KW-0812">Transmembrane</keyword>
<reference evidence="7 8" key="1">
    <citation type="journal article" date="2021" name="Sci. Rep.">
        <title>Chromosome anchoring in Senegalese sole (Solea senegalensis) reveals sex-associated markers and genome rearrangements in flatfish.</title>
        <authorList>
            <person name="Guerrero-Cozar I."/>
            <person name="Gomez-Garrido J."/>
            <person name="Berbel C."/>
            <person name="Martinez-Blanch J.F."/>
            <person name="Alioto T."/>
            <person name="Claros M.G."/>
            <person name="Gagnaire P.A."/>
            <person name="Manchado M."/>
        </authorList>
    </citation>
    <scope>NUCLEOTIDE SEQUENCE [LARGE SCALE GENOMIC DNA]</scope>
    <source>
        <strain evidence="7">Sse05_10M</strain>
    </source>
</reference>
<dbReference type="GO" id="GO:0009897">
    <property type="term" value="C:external side of plasma membrane"/>
    <property type="evidence" value="ECO:0007669"/>
    <property type="project" value="TreeGrafter"/>
</dbReference>
<dbReference type="GO" id="GO:0008305">
    <property type="term" value="C:integrin complex"/>
    <property type="evidence" value="ECO:0007669"/>
    <property type="project" value="TreeGrafter"/>
</dbReference>
<keyword evidence="8" id="KW-1185">Reference proteome</keyword>
<dbReference type="SMART" id="SM00191">
    <property type="entry name" value="Int_alpha"/>
    <property type="match status" value="5"/>
</dbReference>
<feature type="signal peptide" evidence="3">
    <location>
        <begin position="1"/>
        <end position="25"/>
    </location>
</feature>
<dbReference type="PROSITE" id="PS00242">
    <property type="entry name" value="INTEGRIN_ALPHA"/>
    <property type="match status" value="1"/>
</dbReference>
<dbReference type="GO" id="GO:0098609">
    <property type="term" value="P:cell-cell adhesion"/>
    <property type="evidence" value="ECO:0007669"/>
    <property type="project" value="TreeGrafter"/>
</dbReference>
<dbReference type="SMART" id="SM00126">
    <property type="entry name" value="IL6"/>
    <property type="match status" value="1"/>
</dbReference>
<dbReference type="GO" id="GO:0006955">
    <property type="term" value="P:immune response"/>
    <property type="evidence" value="ECO:0007669"/>
    <property type="project" value="InterPro"/>
</dbReference>
<dbReference type="InterPro" id="IPR048286">
    <property type="entry name" value="Integrin_alpha_Ig-like_3"/>
</dbReference>
<keyword evidence="2" id="KW-0472">Membrane</keyword>
<organism evidence="7 8">
    <name type="scientific">Solea senegalensis</name>
    <name type="common">Senegalese sole</name>
    <dbReference type="NCBI Taxonomy" id="28829"/>
    <lineage>
        <taxon>Eukaryota</taxon>
        <taxon>Metazoa</taxon>
        <taxon>Chordata</taxon>
        <taxon>Craniata</taxon>
        <taxon>Vertebrata</taxon>
        <taxon>Euteleostomi</taxon>
        <taxon>Actinopterygii</taxon>
        <taxon>Neopterygii</taxon>
        <taxon>Teleostei</taxon>
        <taxon>Neoteleostei</taxon>
        <taxon>Acanthomorphata</taxon>
        <taxon>Carangaria</taxon>
        <taxon>Pleuronectiformes</taxon>
        <taxon>Pleuronectoidei</taxon>
        <taxon>Soleidae</taxon>
        <taxon>Solea</taxon>
    </lineage>
</organism>